<feature type="transmembrane region" description="Helical" evidence="8">
    <location>
        <begin position="108"/>
        <end position="133"/>
    </location>
</feature>
<feature type="transmembrane region" description="Helical" evidence="8">
    <location>
        <begin position="271"/>
        <end position="293"/>
    </location>
</feature>
<evidence type="ECO:0000256" key="4">
    <source>
        <dbReference type="ARBA" id="ARBA00022544"/>
    </source>
</evidence>
<name>A0ABV9DMG3_9BACI</name>
<gene>
    <name evidence="9" type="ORF">ACFO3D_18145</name>
</gene>
<keyword evidence="5 8" id="KW-0812">Transmembrane</keyword>
<evidence type="ECO:0000256" key="2">
    <source>
        <dbReference type="ARBA" id="ARBA00007998"/>
    </source>
</evidence>
<feature type="transmembrane region" description="Helical" evidence="8">
    <location>
        <begin position="333"/>
        <end position="356"/>
    </location>
</feature>
<feature type="transmembrane region" description="Helical" evidence="8">
    <location>
        <begin position="43"/>
        <end position="61"/>
    </location>
</feature>
<evidence type="ECO:0000256" key="8">
    <source>
        <dbReference type="SAM" id="Phobius"/>
    </source>
</evidence>
<evidence type="ECO:0000256" key="5">
    <source>
        <dbReference type="ARBA" id="ARBA00022692"/>
    </source>
</evidence>
<feature type="transmembrane region" description="Helical" evidence="8">
    <location>
        <begin position="216"/>
        <end position="239"/>
    </location>
</feature>
<dbReference type="RefSeq" id="WP_390299533.1">
    <property type="nucleotide sequence ID" value="NZ_JBHSFU010000015.1"/>
</dbReference>
<reference evidence="10" key="1">
    <citation type="journal article" date="2019" name="Int. J. Syst. Evol. Microbiol.">
        <title>The Global Catalogue of Microorganisms (GCM) 10K type strain sequencing project: providing services to taxonomists for standard genome sequencing and annotation.</title>
        <authorList>
            <consortium name="The Broad Institute Genomics Platform"/>
            <consortium name="The Broad Institute Genome Sequencing Center for Infectious Disease"/>
            <person name="Wu L."/>
            <person name="Ma J."/>
        </authorList>
    </citation>
    <scope>NUCLEOTIDE SEQUENCE [LARGE SCALE GENOMIC DNA]</scope>
    <source>
        <strain evidence="10">CGMCC 4.7426</strain>
    </source>
</reference>
<feature type="transmembrane region" description="Helical" evidence="8">
    <location>
        <begin position="305"/>
        <end position="321"/>
    </location>
</feature>
<evidence type="ECO:0000256" key="3">
    <source>
        <dbReference type="ARBA" id="ARBA00022448"/>
    </source>
</evidence>
<keyword evidence="6 8" id="KW-1133">Transmembrane helix</keyword>
<feature type="transmembrane region" description="Helical" evidence="8">
    <location>
        <begin position="145"/>
        <end position="164"/>
    </location>
</feature>
<comment type="caution">
    <text evidence="9">The sequence shown here is derived from an EMBL/GenBank/DDBJ whole genome shotgun (WGS) entry which is preliminary data.</text>
</comment>
<evidence type="ECO:0000256" key="7">
    <source>
        <dbReference type="ARBA" id="ARBA00023136"/>
    </source>
</evidence>
<dbReference type="NCBIfam" id="TIGR00912">
    <property type="entry name" value="2A0309"/>
    <property type="match status" value="1"/>
</dbReference>
<dbReference type="Proteomes" id="UP001595989">
    <property type="component" value="Unassembled WGS sequence"/>
</dbReference>
<protein>
    <submittedName>
        <fullName evidence="9">Endospore germination permease</fullName>
    </submittedName>
</protein>
<keyword evidence="3" id="KW-0813">Transport</keyword>
<organism evidence="9 10">
    <name type="scientific">Virgibacillus kekensis</name>
    <dbReference type="NCBI Taxonomy" id="202261"/>
    <lineage>
        <taxon>Bacteria</taxon>
        <taxon>Bacillati</taxon>
        <taxon>Bacillota</taxon>
        <taxon>Bacilli</taxon>
        <taxon>Bacillales</taxon>
        <taxon>Bacillaceae</taxon>
        <taxon>Virgibacillus</taxon>
    </lineage>
</organism>
<evidence type="ECO:0000313" key="9">
    <source>
        <dbReference type="EMBL" id="MFC4560084.1"/>
    </source>
</evidence>
<feature type="transmembrane region" description="Helical" evidence="8">
    <location>
        <begin position="81"/>
        <end position="102"/>
    </location>
</feature>
<feature type="transmembrane region" description="Helical" evidence="8">
    <location>
        <begin position="184"/>
        <end position="204"/>
    </location>
</feature>
<comment type="subcellular location">
    <subcellularLocation>
        <location evidence="1">Membrane</location>
        <topology evidence="1">Multi-pass membrane protein</topology>
    </subcellularLocation>
</comment>
<feature type="transmembrane region" description="Helical" evidence="8">
    <location>
        <begin position="12"/>
        <end position="31"/>
    </location>
</feature>
<accession>A0ABV9DMG3</accession>
<keyword evidence="7 8" id="KW-0472">Membrane</keyword>
<evidence type="ECO:0000313" key="10">
    <source>
        <dbReference type="Proteomes" id="UP001595989"/>
    </source>
</evidence>
<evidence type="ECO:0000256" key="1">
    <source>
        <dbReference type="ARBA" id="ARBA00004141"/>
    </source>
</evidence>
<keyword evidence="10" id="KW-1185">Reference proteome</keyword>
<evidence type="ECO:0000256" key="6">
    <source>
        <dbReference type="ARBA" id="ARBA00022989"/>
    </source>
</evidence>
<comment type="similarity">
    <text evidence="2">Belongs to the amino acid-polyamine-organocation (APC) superfamily. Spore germination protein (SGP) (TC 2.A.3.9) family.</text>
</comment>
<keyword evidence="4" id="KW-0309">Germination</keyword>
<sequence length="359" mass="40150">MIEKGRISAMQAAILLYPTIMATAVLLVPSITGKIARQDMWLSPIWGSVFGIIAVILAAKLNNRFPKQTIIQYSSELVGKVTGKLIGFLYLFFLIHSLGIILREYGEFIKGFFLLQTPIAVIIGSMVLVSALAVRGGIEVMARSAQVFVPIVFVLFILIVILLMPEMDPGNLFPILENGPMRSLEGAIVPASWFQQFFLLSFMLPFMNDREKGAKWGMVSVIAVMFTLVISNLVAMFLFGNITSHFTYPVMEAARYISLAEFIQHMESVVMAIWVGGTFVKISVFYYVFVISLSHWLHLSDYRPTVLPSGVILTVLGIWVVDNLPHLNEFLSTVYPFYGTLFYGIIPVILLVVAMMRRS</sequence>
<dbReference type="InterPro" id="IPR004761">
    <property type="entry name" value="Spore_GerAB"/>
</dbReference>
<dbReference type="PANTHER" id="PTHR34975">
    <property type="entry name" value="SPORE GERMINATION PROTEIN A2"/>
    <property type="match status" value="1"/>
</dbReference>
<dbReference type="EMBL" id="JBHSFU010000015">
    <property type="protein sequence ID" value="MFC4560084.1"/>
    <property type="molecule type" value="Genomic_DNA"/>
</dbReference>
<dbReference type="Pfam" id="PF03845">
    <property type="entry name" value="Spore_permease"/>
    <property type="match status" value="1"/>
</dbReference>
<proteinExistence type="inferred from homology"/>
<dbReference type="PANTHER" id="PTHR34975:SF2">
    <property type="entry name" value="SPORE GERMINATION PROTEIN A2"/>
    <property type="match status" value="1"/>
</dbReference>